<dbReference type="EMBL" id="FUWH01000013">
    <property type="protein sequence ID" value="SKA16695.1"/>
    <property type="molecule type" value="Genomic_DNA"/>
</dbReference>
<sequence>MASVLIQFAHPAFSRSRVQKALVKACRNLEGVTFNDLYEQYPDLYIDIRREKELLLQHDVIILQHPFYWYSGPAIIKQWQDLVLEYNWAYGPSGYALQGKKLISAISCGNTADAYDENGMHGFPLKQFLLPFQRTAHLCRMEYLSPFVVFGAHRKTQQEIDAEADVYAKLIAGFVADRFTGKQCHTVEYLNQLLSTP</sequence>
<dbReference type="PANTHER" id="PTHR47307:SF1">
    <property type="entry name" value="GLUTATHIONE-REGULATED POTASSIUM-EFFLUX SYSTEM ANCILLARY PROTEIN KEFG"/>
    <property type="match status" value="1"/>
</dbReference>
<name>A0A1T4RL38_9BACT</name>
<reference evidence="3 4" key="1">
    <citation type="submission" date="2017-02" db="EMBL/GenBank/DDBJ databases">
        <authorList>
            <person name="Peterson S.W."/>
        </authorList>
    </citation>
    <scope>NUCLEOTIDE SEQUENCE [LARGE SCALE GENOMIC DNA]</scope>
    <source>
        <strain evidence="3 4">DSM 22335</strain>
    </source>
</reference>
<dbReference type="STRING" id="413434.SAMN04488132_11337"/>
<organism evidence="3 4">
    <name type="scientific">Sediminibacterium ginsengisoli</name>
    <dbReference type="NCBI Taxonomy" id="413434"/>
    <lineage>
        <taxon>Bacteria</taxon>
        <taxon>Pseudomonadati</taxon>
        <taxon>Bacteroidota</taxon>
        <taxon>Chitinophagia</taxon>
        <taxon>Chitinophagales</taxon>
        <taxon>Chitinophagaceae</taxon>
        <taxon>Sediminibacterium</taxon>
    </lineage>
</organism>
<evidence type="ECO:0000313" key="4">
    <source>
        <dbReference type="Proteomes" id="UP000190888"/>
    </source>
</evidence>
<accession>A0A1T4RL38</accession>
<evidence type="ECO:0000256" key="1">
    <source>
        <dbReference type="ARBA" id="ARBA00023002"/>
    </source>
</evidence>
<feature type="domain" description="Flavodoxin-like fold" evidence="2">
    <location>
        <begin position="4"/>
        <end position="169"/>
    </location>
</feature>
<dbReference type="Pfam" id="PF02525">
    <property type="entry name" value="Flavodoxin_2"/>
    <property type="match status" value="1"/>
</dbReference>
<evidence type="ECO:0000313" key="3">
    <source>
        <dbReference type="EMBL" id="SKA16695.1"/>
    </source>
</evidence>
<dbReference type="Proteomes" id="UP000190888">
    <property type="component" value="Unassembled WGS sequence"/>
</dbReference>
<proteinExistence type="predicted"/>
<dbReference type="InterPro" id="IPR003680">
    <property type="entry name" value="Flavodoxin_fold"/>
</dbReference>
<dbReference type="RefSeq" id="WP_078832654.1">
    <property type="nucleotide sequence ID" value="NZ_FUWH01000013.1"/>
</dbReference>
<protein>
    <submittedName>
        <fullName evidence="3">Kef-type potassium/proton antiporter accessory protein, CPA2 family</fullName>
    </submittedName>
</protein>
<dbReference type="InterPro" id="IPR046980">
    <property type="entry name" value="KefG/KefF"/>
</dbReference>
<dbReference type="PANTHER" id="PTHR47307">
    <property type="entry name" value="GLUTATHIONE-REGULATED POTASSIUM-EFFLUX SYSTEM ANCILLARY PROTEIN KEFG"/>
    <property type="match status" value="1"/>
</dbReference>
<dbReference type="OrthoDB" id="652200at2"/>
<evidence type="ECO:0000259" key="2">
    <source>
        <dbReference type="Pfam" id="PF02525"/>
    </source>
</evidence>
<dbReference type="GO" id="GO:0010181">
    <property type="term" value="F:FMN binding"/>
    <property type="evidence" value="ECO:0007669"/>
    <property type="project" value="TreeGrafter"/>
</dbReference>
<dbReference type="SUPFAM" id="SSF52218">
    <property type="entry name" value="Flavoproteins"/>
    <property type="match status" value="1"/>
</dbReference>
<dbReference type="GO" id="GO:0009055">
    <property type="term" value="F:electron transfer activity"/>
    <property type="evidence" value="ECO:0007669"/>
    <property type="project" value="TreeGrafter"/>
</dbReference>
<gene>
    <name evidence="3" type="ORF">SAMN04488132_11337</name>
</gene>
<dbReference type="Gene3D" id="3.40.50.360">
    <property type="match status" value="1"/>
</dbReference>
<keyword evidence="1" id="KW-0560">Oxidoreductase</keyword>
<dbReference type="InterPro" id="IPR029039">
    <property type="entry name" value="Flavoprotein-like_sf"/>
</dbReference>
<dbReference type="GO" id="GO:0003955">
    <property type="term" value="F:NAD(P)H dehydrogenase (quinone) activity"/>
    <property type="evidence" value="ECO:0007669"/>
    <property type="project" value="TreeGrafter"/>
</dbReference>
<keyword evidence="4" id="KW-1185">Reference proteome</keyword>
<dbReference type="AlphaFoldDB" id="A0A1T4RL38"/>